<dbReference type="HOGENOM" id="CLU_2980486_0_0_1"/>
<reference evidence="1" key="1">
    <citation type="submission" date="2011-04" db="EMBL/GenBank/DDBJ databases">
        <title>Evolution of plant cell wall degrading machinery underlies the functional diversity of forest fungi.</title>
        <authorList>
            <consortium name="US DOE Joint Genome Institute (JGI-PGF)"/>
            <person name="Eastwood D.C."/>
            <person name="Floudas D."/>
            <person name="Binder M."/>
            <person name="Majcherczyk A."/>
            <person name="Schneider P."/>
            <person name="Aerts A."/>
            <person name="Asiegbu F.O."/>
            <person name="Baker S.E."/>
            <person name="Barry K."/>
            <person name="Bendiksby M."/>
            <person name="Blumentritt M."/>
            <person name="Coutinho P.M."/>
            <person name="Cullen D."/>
            <person name="Cullen D."/>
            <person name="Gathman A."/>
            <person name="Goodell B."/>
            <person name="Henrissat B."/>
            <person name="Ihrmark K."/>
            <person name="Kauserud H."/>
            <person name="Kohler A."/>
            <person name="LaButti K."/>
            <person name="Lapidus A."/>
            <person name="Lavin J.L."/>
            <person name="Lee Y.-H."/>
            <person name="Lindquist E."/>
            <person name="Lilly W."/>
            <person name="Lucas S."/>
            <person name="Morin E."/>
            <person name="Murat C."/>
            <person name="Oguiza J.A."/>
            <person name="Park J."/>
            <person name="Pisabarro A.G."/>
            <person name="Riley R."/>
            <person name="Rosling A."/>
            <person name="Salamov A."/>
            <person name="Schmidt O."/>
            <person name="Schmutz J."/>
            <person name="Skrede I."/>
            <person name="Stenlid J."/>
            <person name="Wiebenga A."/>
            <person name="Xie X."/>
            <person name="Kues U."/>
            <person name="Hibbett D.S."/>
            <person name="Hoffmeister D."/>
            <person name="Hogberg N."/>
            <person name="Martin F."/>
            <person name="Grigoriev I.V."/>
            <person name="Watkinson S.C."/>
        </authorList>
    </citation>
    <scope>NUCLEOTIDE SEQUENCE</scope>
    <source>
        <strain evidence="1">S7.9</strain>
    </source>
</reference>
<proteinExistence type="predicted"/>
<dbReference type="RefSeq" id="XP_007322859.1">
    <property type="nucleotide sequence ID" value="XM_007322797.1"/>
</dbReference>
<name>F8P8Y5_SERL9</name>
<sequence>MIAQGVIREYTSGARRCCFDIRMTMISRLSRFGEVDGTGKDKHSHTIDSVAIASMYVR</sequence>
<dbReference type="AlphaFoldDB" id="F8P8Y5"/>
<gene>
    <name evidence="1" type="ORF">SERLADRAFT_400148</name>
</gene>
<evidence type="ECO:0000313" key="1">
    <source>
        <dbReference type="EMBL" id="EGO20114.1"/>
    </source>
</evidence>
<dbReference type="EMBL" id="GL945441">
    <property type="protein sequence ID" value="EGO20114.1"/>
    <property type="molecule type" value="Genomic_DNA"/>
</dbReference>
<dbReference type="Proteomes" id="UP000008064">
    <property type="component" value="Unassembled WGS sequence"/>
</dbReference>
<accession>F8P8Y5</accession>
<protein>
    <submittedName>
        <fullName evidence="1">Uncharacterized protein</fullName>
    </submittedName>
</protein>
<dbReference type="GeneID" id="18812012"/>
<organism>
    <name type="scientific">Serpula lacrymans var. lacrymans (strain S7.9)</name>
    <name type="common">Dry rot fungus</name>
    <dbReference type="NCBI Taxonomy" id="578457"/>
    <lineage>
        <taxon>Eukaryota</taxon>
        <taxon>Fungi</taxon>
        <taxon>Dikarya</taxon>
        <taxon>Basidiomycota</taxon>
        <taxon>Agaricomycotina</taxon>
        <taxon>Agaricomycetes</taxon>
        <taxon>Agaricomycetidae</taxon>
        <taxon>Boletales</taxon>
        <taxon>Coniophorineae</taxon>
        <taxon>Serpulaceae</taxon>
        <taxon>Serpula</taxon>
    </lineage>
</organism>
<dbReference type="KEGG" id="sla:SERLADRAFT_400148"/>